<evidence type="ECO:0000313" key="2">
    <source>
        <dbReference type="Proteomes" id="UP001235303"/>
    </source>
</evidence>
<accession>A0ABT7AV83</accession>
<sequence length="92" mass="10853">MEFEWNPDKAKLNYEKHQVSFPEAATVFNDPLSLTFTDPDHSVGESRYIIIGLSRWKQLLIVAHTERSEKVRIISARKVTRQEQRFYEEGNE</sequence>
<proteinExistence type="predicted"/>
<protein>
    <submittedName>
        <fullName evidence="1">BrnT family toxin</fullName>
    </submittedName>
</protein>
<keyword evidence="2" id="KW-1185">Reference proteome</keyword>
<organism evidence="1 2">
    <name type="scientific">Roseofilum acuticapitatum BLCC-M154</name>
    <dbReference type="NCBI Taxonomy" id="3022444"/>
    <lineage>
        <taxon>Bacteria</taxon>
        <taxon>Bacillati</taxon>
        <taxon>Cyanobacteriota</taxon>
        <taxon>Cyanophyceae</taxon>
        <taxon>Desertifilales</taxon>
        <taxon>Desertifilaceae</taxon>
        <taxon>Roseofilum</taxon>
        <taxon>Roseofilum acuticapitatum</taxon>
    </lineage>
</organism>
<evidence type="ECO:0000313" key="1">
    <source>
        <dbReference type="EMBL" id="MDJ1170822.1"/>
    </source>
</evidence>
<reference evidence="1 2" key="1">
    <citation type="submission" date="2023-01" db="EMBL/GenBank/DDBJ databases">
        <title>Novel diversity within Roseofilum (Cyanobacteria; Desertifilaceae) from marine benthic mats with descriptions of four novel species.</title>
        <authorList>
            <person name="Wang Y."/>
            <person name="Berthold D.E."/>
            <person name="Hu J."/>
            <person name="Lefler F.W."/>
            <person name="Laughinghouse H.D. IV."/>
        </authorList>
    </citation>
    <scope>NUCLEOTIDE SEQUENCE [LARGE SCALE GENOMIC DNA]</scope>
    <source>
        <strain evidence="1 2">BLCC-M154</strain>
    </source>
</reference>
<name>A0ABT7AV83_9CYAN</name>
<gene>
    <name evidence="1" type="ORF">PMG71_15420</name>
</gene>
<dbReference type="Gene3D" id="3.10.450.530">
    <property type="entry name" value="Ribonuclease toxin, BrnT, of type II toxin-antitoxin system"/>
    <property type="match status" value="1"/>
</dbReference>
<dbReference type="RefSeq" id="WP_283754579.1">
    <property type="nucleotide sequence ID" value="NZ_JAQOSP010000101.1"/>
</dbReference>
<dbReference type="Pfam" id="PF04365">
    <property type="entry name" value="BrnT_toxin"/>
    <property type="match status" value="1"/>
</dbReference>
<dbReference type="Proteomes" id="UP001235303">
    <property type="component" value="Unassembled WGS sequence"/>
</dbReference>
<comment type="caution">
    <text evidence="1">The sequence shown here is derived from an EMBL/GenBank/DDBJ whole genome shotgun (WGS) entry which is preliminary data.</text>
</comment>
<dbReference type="InterPro" id="IPR038573">
    <property type="entry name" value="BrnT_sf"/>
</dbReference>
<dbReference type="InterPro" id="IPR007460">
    <property type="entry name" value="BrnT_toxin"/>
</dbReference>
<dbReference type="EMBL" id="JAQOSP010000101">
    <property type="protein sequence ID" value="MDJ1170822.1"/>
    <property type="molecule type" value="Genomic_DNA"/>
</dbReference>